<name>A0ABN7UIP1_GIGMA</name>
<keyword evidence="2" id="KW-1185">Reference proteome</keyword>
<evidence type="ECO:0000313" key="1">
    <source>
        <dbReference type="EMBL" id="CAG8594040.1"/>
    </source>
</evidence>
<comment type="caution">
    <text evidence="1">The sequence shown here is derived from an EMBL/GenBank/DDBJ whole genome shotgun (WGS) entry which is preliminary data.</text>
</comment>
<gene>
    <name evidence="1" type="ORF">GMARGA_LOCUS6550</name>
</gene>
<sequence length="189" mass="22002">MTNRTWVSKSNSNDEQVETDDNLEDKIIELVQIKQIENESAKMYTYRFDTCAEQVILLSFASFEAAKVVVKIMEKHLLEIKNNEKMIKIMNDKEMNVFDKGDIDNMDHEVKIVEHEIEMKSELEKVKMGEVENSSDGLLDWLTIIGDGYLEKYDDEDINNEHYVNMGMFTTNNLGNHEVDNHGWSYSCC</sequence>
<feature type="non-terminal residue" evidence="1">
    <location>
        <position position="189"/>
    </location>
</feature>
<protein>
    <submittedName>
        <fullName evidence="1">1631_t:CDS:1</fullName>
    </submittedName>
</protein>
<evidence type="ECO:0000313" key="2">
    <source>
        <dbReference type="Proteomes" id="UP000789901"/>
    </source>
</evidence>
<organism evidence="1 2">
    <name type="scientific">Gigaspora margarita</name>
    <dbReference type="NCBI Taxonomy" id="4874"/>
    <lineage>
        <taxon>Eukaryota</taxon>
        <taxon>Fungi</taxon>
        <taxon>Fungi incertae sedis</taxon>
        <taxon>Mucoromycota</taxon>
        <taxon>Glomeromycotina</taxon>
        <taxon>Glomeromycetes</taxon>
        <taxon>Diversisporales</taxon>
        <taxon>Gigasporaceae</taxon>
        <taxon>Gigaspora</taxon>
    </lineage>
</organism>
<proteinExistence type="predicted"/>
<dbReference type="Proteomes" id="UP000789901">
    <property type="component" value="Unassembled WGS sequence"/>
</dbReference>
<dbReference type="EMBL" id="CAJVQB010002990">
    <property type="protein sequence ID" value="CAG8594040.1"/>
    <property type="molecule type" value="Genomic_DNA"/>
</dbReference>
<reference evidence="1 2" key="1">
    <citation type="submission" date="2021-06" db="EMBL/GenBank/DDBJ databases">
        <authorList>
            <person name="Kallberg Y."/>
            <person name="Tangrot J."/>
            <person name="Rosling A."/>
        </authorList>
    </citation>
    <scope>NUCLEOTIDE SEQUENCE [LARGE SCALE GENOMIC DNA]</scope>
    <source>
        <strain evidence="1 2">120-4 pot B 10/14</strain>
    </source>
</reference>
<accession>A0ABN7UIP1</accession>